<dbReference type="GO" id="GO:0000976">
    <property type="term" value="F:transcription cis-regulatory region binding"/>
    <property type="evidence" value="ECO:0007669"/>
    <property type="project" value="TreeGrafter"/>
</dbReference>
<reference evidence="6" key="1">
    <citation type="submission" date="2020-02" db="EMBL/GenBank/DDBJ databases">
        <authorList>
            <person name="Meier V. D."/>
        </authorList>
    </citation>
    <scope>NUCLEOTIDE SEQUENCE</scope>
    <source>
        <strain evidence="6">AVDCRST_MAG41</strain>
    </source>
</reference>
<dbReference type="EMBL" id="CADCTP010000367">
    <property type="protein sequence ID" value="CAA9285306.1"/>
    <property type="molecule type" value="Genomic_DNA"/>
</dbReference>
<evidence type="ECO:0000256" key="2">
    <source>
        <dbReference type="ARBA" id="ARBA00023125"/>
    </source>
</evidence>
<evidence type="ECO:0000256" key="4">
    <source>
        <dbReference type="PROSITE-ProRule" id="PRU00335"/>
    </source>
</evidence>
<dbReference type="InterPro" id="IPR001647">
    <property type="entry name" value="HTH_TetR"/>
</dbReference>
<keyword evidence="3" id="KW-0804">Transcription</keyword>
<gene>
    <name evidence="6" type="ORF">AVDCRST_MAG41-3929</name>
</gene>
<dbReference type="PRINTS" id="PR00455">
    <property type="entry name" value="HTHTETR"/>
</dbReference>
<dbReference type="Gene3D" id="1.10.357.10">
    <property type="entry name" value="Tetracycline Repressor, domain 2"/>
    <property type="match status" value="1"/>
</dbReference>
<protein>
    <submittedName>
        <fullName evidence="6">Transcriptional regulator, AcrR family</fullName>
    </submittedName>
</protein>
<dbReference type="InterPro" id="IPR050109">
    <property type="entry name" value="HTH-type_TetR-like_transc_reg"/>
</dbReference>
<dbReference type="SUPFAM" id="SSF46689">
    <property type="entry name" value="Homeodomain-like"/>
    <property type="match status" value="1"/>
</dbReference>
<keyword evidence="2 4" id="KW-0238">DNA-binding</keyword>
<evidence type="ECO:0000256" key="3">
    <source>
        <dbReference type="ARBA" id="ARBA00023163"/>
    </source>
</evidence>
<keyword evidence="1" id="KW-0805">Transcription regulation</keyword>
<organism evidence="6">
    <name type="scientific">uncultured Mycobacteriales bacterium</name>
    <dbReference type="NCBI Taxonomy" id="581187"/>
    <lineage>
        <taxon>Bacteria</taxon>
        <taxon>Bacillati</taxon>
        <taxon>Actinomycetota</taxon>
        <taxon>Actinomycetes</taxon>
        <taxon>Mycobacteriales</taxon>
        <taxon>environmental samples</taxon>
    </lineage>
</organism>
<feature type="domain" description="HTH tetR-type" evidence="5">
    <location>
        <begin position="10"/>
        <end position="70"/>
    </location>
</feature>
<dbReference type="InterPro" id="IPR041347">
    <property type="entry name" value="MftR_C"/>
</dbReference>
<evidence type="ECO:0000256" key="1">
    <source>
        <dbReference type="ARBA" id="ARBA00023015"/>
    </source>
</evidence>
<dbReference type="PROSITE" id="PS50977">
    <property type="entry name" value="HTH_TETR_2"/>
    <property type="match status" value="1"/>
</dbReference>
<evidence type="ECO:0000313" key="6">
    <source>
        <dbReference type="EMBL" id="CAA9285306.1"/>
    </source>
</evidence>
<sequence>MTGLRERKKRQTRQAIYAAAVRLFGERGWHATTVADIAAAADIAPRTFFAYFPAKEDVLFAPYEDLFTGFDELMLTRPHGGSVLDELRTWLDQVFVQQAEDFDPVAEALLDKLSVEVDSIAAKGLQIMDRAERGLAAALADELGSPAGDALPAMVAAAAVAVLRSIPVAGIEQPAEERARQAVADLDRAFLFIRAGLAALRSGSATAPAGG</sequence>
<name>A0A6J4JRB5_9ACTN</name>
<evidence type="ECO:0000259" key="5">
    <source>
        <dbReference type="PROSITE" id="PS50977"/>
    </source>
</evidence>
<dbReference type="Pfam" id="PF00440">
    <property type="entry name" value="TetR_N"/>
    <property type="match status" value="1"/>
</dbReference>
<accession>A0A6J4JRB5</accession>
<dbReference type="AlphaFoldDB" id="A0A6J4JRB5"/>
<dbReference type="Pfam" id="PF17754">
    <property type="entry name" value="TetR_C_14"/>
    <property type="match status" value="1"/>
</dbReference>
<dbReference type="Gene3D" id="1.10.10.60">
    <property type="entry name" value="Homeodomain-like"/>
    <property type="match status" value="1"/>
</dbReference>
<dbReference type="PANTHER" id="PTHR30055">
    <property type="entry name" value="HTH-TYPE TRANSCRIPTIONAL REGULATOR RUTR"/>
    <property type="match status" value="1"/>
</dbReference>
<dbReference type="InterPro" id="IPR009057">
    <property type="entry name" value="Homeodomain-like_sf"/>
</dbReference>
<dbReference type="GO" id="GO:0003700">
    <property type="term" value="F:DNA-binding transcription factor activity"/>
    <property type="evidence" value="ECO:0007669"/>
    <property type="project" value="TreeGrafter"/>
</dbReference>
<feature type="DNA-binding region" description="H-T-H motif" evidence="4">
    <location>
        <begin position="33"/>
        <end position="52"/>
    </location>
</feature>
<dbReference type="PANTHER" id="PTHR30055:SF238">
    <property type="entry name" value="MYCOFACTOCIN BIOSYNTHESIS TRANSCRIPTIONAL REGULATOR MFTR-RELATED"/>
    <property type="match status" value="1"/>
</dbReference>
<proteinExistence type="predicted"/>